<gene>
    <name evidence="1" type="ordered locus">VIT_05s0029g00970</name>
</gene>
<dbReference type="HOGENOM" id="CLU_3225682_0_0_1"/>
<evidence type="ECO:0000313" key="2">
    <source>
        <dbReference type="Proteomes" id="UP000009183"/>
    </source>
</evidence>
<evidence type="ECO:0000313" key="1">
    <source>
        <dbReference type="EMBL" id="CCB44289.1"/>
    </source>
</evidence>
<dbReference type="PaxDb" id="29760-VIT_05s0029g00970.t01"/>
<reference evidence="2" key="1">
    <citation type="journal article" date="2007" name="Nature">
        <title>The grapevine genome sequence suggests ancestral hexaploidization in major angiosperm phyla.</title>
        <authorList>
            <consortium name="The French-Italian Public Consortium for Grapevine Genome Characterization."/>
            <person name="Jaillon O."/>
            <person name="Aury J.-M."/>
            <person name="Noel B."/>
            <person name="Policriti A."/>
            <person name="Clepet C."/>
            <person name="Casagrande A."/>
            <person name="Choisne N."/>
            <person name="Aubourg S."/>
            <person name="Vitulo N."/>
            <person name="Jubin C."/>
            <person name="Vezzi A."/>
            <person name="Legeai F."/>
            <person name="Hugueney P."/>
            <person name="Dasilva C."/>
            <person name="Horner D."/>
            <person name="Mica E."/>
            <person name="Jublot D."/>
            <person name="Poulain J."/>
            <person name="Bruyere C."/>
            <person name="Billault A."/>
            <person name="Segurens B."/>
            <person name="Gouyvenoux M."/>
            <person name="Ugarte E."/>
            <person name="Cattonaro F."/>
            <person name="Anthouard V."/>
            <person name="Vico V."/>
            <person name="Del Fabbro C."/>
            <person name="Alaux M."/>
            <person name="Di Gaspero G."/>
            <person name="Dumas V."/>
            <person name="Felice N."/>
            <person name="Paillard S."/>
            <person name="Juman I."/>
            <person name="Moroldo M."/>
            <person name="Scalabrin S."/>
            <person name="Canaguier A."/>
            <person name="Le Clainche I."/>
            <person name="Malacrida G."/>
            <person name="Durand E."/>
            <person name="Pesole G."/>
            <person name="Laucou V."/>
            <person name="Chatelet P."/>
            <person name="Merdinoglu D."/>
            <person name="Delledonne M."/>
            <person name="Pezzotti M."/>
            <person name="Lecharny A."/>
            <person name="Scarpelli C."/>
            <person name="Artiguenave F."/>
            <person name="Pe M.E."/>
            <person name="Valle G."/>
            <person name="Morgante M."/>
            <person name="Caboche M."/>
            <person name="Adam-Blondon A.-F."/>
            <person name="Weissenbach J."/>
            <person name="Quetier F."/>
            <person name="Wincker P."/>
        </authorList>
    </citation>
    <scope>NUCLEOTIDE SEQUENCE [LARGE SCALE GENOMIC DNA]</scope>
    <source>
        <strain evidence="2">cv. Pinot noir / PN40024</strain>
    </source>
</reference>
<dbReference type="Proteomes" id="UP000009183">
    <property type="component" value="Chromosome 5"/>
</dbReference>
<proteinExistence type="predicted"/>
<dbReference type="InParanoid" id="F6GWC6"/>
<keyword evidence="2" id="KW-1185">Reference proteome</keyword>
<protein>
    <submittedName>
        <fullName evidence="1">Uncharacterized protein</fullName>
    </submittedName>
</protein>
<sequence length="44" mass="5054">MSPWSPKAYQVLAILENPTFKSPPKSLQERLARDHRYAPIVLFG</sequence>
<organism evidence="1 2">
    <name type="scientific">Vitis vinifera</name>
    <name type="common">Grape</name>
    <dbReference type="NCBI Taxonomy" id="29760"/>
    <lineage>
        <taxon>Eukaryota</taxon>
        <taxon>Viridiplantae</taxon>
        <taxon>Streptophyta</taxon>
        <taxon>Embryophyta</taxon>
        <taxon>Tracheophyta</taxon>
        <taxon>Spermatophyta</taxon>
        <taxon>Magnoliopsida</taxon>
        <taxon>eudicotyledons</taxon>
        <taxon>Gunneridae</taxon>
        <taxon>Pentapetalae</taxon>
        <taxon>rosids</taxon>
        <taxon>Vitales</taxon>
        <taxon>Vitaceae</taxon>
        <taxon>Viteae</taxon>
        <taxon>Vitis</taxon>
    </lineage>
</organism>
<name>F6GWC6_VITVI</name>
<accession>F6GWC6</accession>
<dbReference type="EMBL" id="FN594958">
    <property type="protein sequence ID" value="CCB44289.1"/>
    <property type="molecule type" value="Genomic_DNA"/>
</dbReference>
<dbReference type="AlphaFoldDB" id="F6GWC6"/>